<keyword evidence="3" id="KW-1185">Reference proteome</keyword>
<dbReference type="eggNOG" id="ENOG502TMXH">
    <property type="taxonomic scope" value="Eukaryota"/>
</dbReference>
<dbReference type="KEGG" id="tpv:TP03_0463"/>
<comment type="caution">
    <text evidence="2">The sequence shown here is derived from an EMBL/GenBank/DDBJ whole genome shotgun (WGS) entry which is preliminary data.</text>
</comment>
<dbReference type="AlphaFoldDB" id="Q4MZQ7"/>
<accession>Q4MZQ7</accession>
<reference evidence="2 3" key="1">
    <citation type="journal article" date="2005" name="Science">
        <title>Genome sequence of Theileria parva, a bovine pathogen that transforms lymphocytes.</title>
        <authorList>
            <person name="Gardner M.J."/>
            <person name="Bishop R."/>
            <person name="Shah T."/>
            <person name="de Villiers E.P."/>
            <person name="Carlton J.M."/>
            <person name="Hall N."/>
            <person name="Ren Q."/>
            <person name="Paulsen I.T."/>
            <person name="Pain A."/>
            <person name="Berriman M."/>
            <person name="Wilson R.J.M."/>
            <person name="Sato S."/>
            <person name="Ralph S.A."/>
            <person name="Mann D.J."/>
            <person name="Xiong Z."/>
            <person name="Shallom S.J."/>
            <person name="Weidman J."/>
            <person name="Jiang L."/>
            <person name="Lynn J."/>
            <person name="Weaver B."/>
            <person name="Shoaibi A."/>
            <person name="Domingo A.R."/>
            <person name="Wasawo D."/>
            <person name="Crabtree J."/>
            <person name="Wortman J.R."/>
            <person name="Haas B."/>
            <person name="Angiuoli S.V."/>
            <person name="Creasy T.H."/>
            <person name="Lu C."/>
            <person name="Suh B."/>
            <person name="Silva J.C."/>
            <person name="Utterback T.R."/>
            <person name="Feldblyum T.V."/>
            <person name="Pertea M."/>
            <person name="Allen J."/>
            <person name="Nierman W.C."/>
            <person name="Taracha E.L.N."/>
            <person name="Salzberg S.L."/>
            <person name="White O.R."/>
            <person name="Fitzhugh H.A."/>
            <person name="Morzaria S."/>
            <person name="Venter J.C."/>
            <person name="Fraser C.M."/>
            <person name="Nene V."/>
        </authorList>
    </citation>
    <scope>NUCLEOTIDE SEQUENCE [LARGE SCALE GENOMIC DNA]</scope>
    <source>
        <strain evidence="2 3">Muguga</strain>
    </source>
</reference>
<dbReference type="VEuPathDB" id="PiroplasmaDB:TpMuguga_03g00463"/>
<evidence type="ECO:0000313" key="2">
    <source>
        <dbReference type="EMBL" id="EAN31204.1"/>
    </source>
</evidence>
<evidence type="ECO:0000313" key="3">
    <source>
        <dbReference type="Proteomes" id="UP000001949"/>
    </source>
</evidence>
<dbReference type="EMBL" id="AAGK01000005">
    <property type="protein sequence ID" value="EAN31204.1"/>
    <property type="molecule type" value="Genomic_DNA"/>
</dbReference>
<gene>
    <name evidence="2" type="ordered locus">TP03_0463</name>
</gene>
<proteinExistence type="predicted"/>
<dbReference type="InParanoid" id="Q4MZQ7"/>
<sequence>MFYRLIYITILIIELIECVFGVNYVDVKNYNISRGVNVFYGRFNKFGKYFMFVGDLEPITQLRFGNELIFPNDTGSNNYNLFVEMFIKNNIKLVSFYVHTFHKGLLKEVKRKVIRLYSDTYSYIGNEEFMYNIDKPILVSIDIGPKPKHPFVTRLISEYSNSYLKTCKFINDYKGFIFDGISSPRYIFGYVYDSNHPAVVGYTMYPYLIDECFSITTLTSHFNFNILSKRFYEISVIETSDNNVQKYEMRPILGEECWFLIEYTNEMISNEAILNAIKLYKFYSNNKVMPFITLDISELASPEIFGIEKVTGLTGIYTYKMFKLKEEFENNCKIRMVIDPTIRRRNIFIQKKKYIKYNVEVYRNIEETYVFNRYSIKIGDIIMKELIIYKKGTYEEQYVSVIQNAYKQILKMIDDLHPIKLDVTIDEEQPSLFEKKEISNKEMTIHHFSINETNDFGESILNKYVFGRVFRTTSFELGNIPQEPFRKHRVMIVGDINTNKFIVRNKSTLDDLSTPQYQLFRLRI</sequence>
<evidence type="ECO:0000256" key="1">
    <source>
        <dbReference type="SAM" id="SignalP"/>
    </source>
</evidence>
<keyword evidence="1" id="KW-0732">Signal</keyword>
<name>Q4MZQ7_THEPA</name>
<organism evidence="2 3">
    <name type="scientific">Theileria parva</name>
    <name type="common">East coast fever infection agent</name>
    <dbReference type="NCBI Taxonomy" id="5875"/>
    <lineage>
        <taxon>Eukaryota</taxon>
        <taxon>Sar</taxon>
        <taxon>Alveolata</taxon>
        <taxon>Apicomplexa</taxon>
        <taxon>Aconoidasida</taxon>
        <taxon>Piroplasmida</taxon>
        <taxon>Theileriidae</taxon>
        <taxon>Theileria</taxon>
    </lineage>
</organism>
<dbReference type="OMA" id="FINDYKG"/>
<feature type="chain" id="PRO_5004240685" evidence="1">
    <location>
        <begin position="22"/>
        <end position="524"/>
    </location>
</feature>
<feature type="signal peptide" evidence="1">
    <location>
        <begin position="1"/>
        <end position="21"/>
    </location>
</feature>
<protein>
    <submittedName>
        <fullName evidence="2">Uncharacterized protein</fullName>
    </submittedName>
</protein>
<dbReference type="Proteomes" id="UP000001949">
    <property type="component" value="Unassembled WGS sequence"/>
</dbReference>